<dbReference type="PROSITE" id="PS51464">
    <property type="entry name" value="SIS"/>
    <property type="match status" value="1"/>
</dbReference>
<dbReference type="InterPro" id="IPR046348">
    <property type="entry name" value="SIS_dom_sf"/>
</dbReference>
<reference evidence="6" key="1">
    <citation type="journal article" date="2022" name="Int. J. Syst. Evol. Microbiol.">
        <title>Apilactobacillus apisilvae sp. nov., Nicolia spurrieriana gen. nov. sp. nov., Bombilactobacillus folatiphilus sp. nov. and Bombilactobacillus thymidiniphilus sp. nov., four new lactic acid bacterial isolates from stingless bees Tetragonula carbonaria and Austroplebeia australis.</title>
        <authorList>
            <person name="Oliphant S.A."/>
            <person name="Watson-Haigh N.S."/>
            <person name="Sumby K.M."/>
            <person name="Gardner J."/>
            <person name="Groom S."/>
            <person name="Jiranek V."/>
        </authorList>
    </citation>
    <scope>NUCLEOTIDE SEQUENCE</scope>
    <source>
        <strain evidence="6">SG4_D2</strain>
    </source>
</reference>
<evidence type="ECO:0000256" key="2">
    <source>
        <dbReference type="ARBA" id="ARBA00023125"/>
    </source>
</evidence>
<feature type="domain" description="HTH rpiR-type" evidence="4">
    <location>
        <begin position="1"/>
        <end position="77"/>
    </location>
</feature>
<dbReference type="PANTHER" id="PTHR30514">
    <property type="entry name" value="GLUCOKINASE"/>
    <property type="match status" value="1"/>
</dbReference>
<evidence type="ECO:0000259" key="4">
    <source>
        <dbReference type="PROSITE" id="PS51071"/>
    </source>
</evidence>
<keyword evidence="3" id="KW-0804">Transcription</keyword>
<feature type="domain" description="SIS" evidence="5">
    <location>
        <begin position="123"/>
        <end position="265"/>
    </location>
</feature>
<evidence type="ECO:0000313" key="6">
    <source>
        <dbReference type="EMBL" id="UQS82083.1"/>
    </source>
</evidence>
<dbReference type="InterPro" id="IPR035472">
    <property type="entry name" value="RpiR-like_SIS"/>
</dbReference>
<dbReference type="SUPFAM" id="SSF46689">
    <property type="entry name" value="Homeodomain-like"/>
    <property type="match status" value="1"/>
</dbReference>
<evidence type="ECO:0000313" key="7">
    <source>
        <dbReference type="Proteomes" id="UP000831495"/>
    </source>
</evidence>
<dbReference type="Pfam" id="PF01418">
    <property type="entry name" value="HTH_6"/>
    <property type="match status" value="1"/>
</dbReference>
<dbReference type="CDD" id="cd05013">
    <property type="entry name" value="SIS_RpiR"/>
    <property type="match status" value="1"/>
</dbReference>
<evidence type="ECO:0000256" key="3">
    <source>
        <dbReference type="ARBA" id="ARBA00023163"/>
    </source>
</evidence>
<organism evidence="6 7">
    <name type="scientific">Bombilactobacillus folatiphilus</name>
    <dbReference type="NCBI Taxonomy" id="2923362"/>
    <lineage>
        <taxon>Bacteria</taxon>
        <taxon>Bacillati</taxon>
        <taxon>Bacillota</taxon>
        <taxon>Bacilli</taxon>
        <taxon>Lactobacillales</taxon>
        <taxon>Lactobacillaceae</taxon>
        <taxon>Bombilactobacillus</taxon>
    </lineage>
</organism>
<dbReference type="InterPro" id="IPR036388">
    <property type="entry name" value="WH-like_DNA-bd_sf"/>
</dbReference>
<dbReference type="RefSeq" id="WP_249514353.1">
    <property type="nucleotide sequence ID" value="NZ_CP093366.1"/>
</dbReference>
<gene>
    <name evidence="6" type="ORF">MOO45_07835</name>
</gene>
<dbReference type="InterPro" id="IPR047640">
    <property type="entry name" value="RpiR-like"/>
</dbReference>
<dbReference type="InterPro" id="IPR009057">
    <property type="entry name" value="Homeodomain-like_sf"/>
</dbReference>
<sequence length="287" mass="31314">MSVQGNIANLFASLSKTDRILAKYVSAHPQTVLTMTGQKLAAATKTSPAAVSRFVRSLGYADYNSLKLQLSADLTKQQVASAIHQELTAHESVASIKNKLVDNAQRSLQETSDNLTDATIQQVVELLGHGQQFLTFGVGASNLVAQDLAQKWSRLGIGVVSSADLNQLLPLVVNTATQQVVLWIISNTGESPEALTLAKYARQNGVKLITTTALGKNHLQQLADVSLQTSQSREGKIRVAATHSLQAQLMLVDIIYYAYMSENYEQCQTSIERSRAILDQYKNKQLK</sequence>
<evidence type="ECO:0000256" key="1">
    <source>
        <dbReference type="ARBA" id="ARBA00023015"/>
    </source>
</evidence>
<dbReference type="Proteomes" id="UP000831495">
    <property type="component" value="Chromosome"/>
</dbReference>
<keyword evidence="2" id="KW-0238">DNA-binding</keyword>
<dbReference type="PANTHER" id="PTHR30514:SF10">
    <property type="entry name" value="MURR_RPIR FAMILY TRANSCRIPTIONAL REGULATOR"/>
    <property type="match status" value="1"/>
</dbReference>
<proteinExistence type="predicted"/>
<accession>A0ABY4P8N1</accession>
<name>A0ABY4P8N1_9LACO</name>
<dbReference type="SUPFAM" id="SSF53697">
    <property type="entry name" value="SIS domain"/>
    <property type="match status" value="1"/>
</dbReference>
<dbReference type="Gene3D" id="3.40.50.10490">
    <property type="entry name" value="Glucose-6-phosphate isomerase like protein, domain 1"/>
    <property type="match status" value="1"/>
</dbReference>
<protein>
    <submittedName>
        <fullName evidence="6">MurR/RpiR family transcriptional regulator</fullName>
    </submittedName>
</protein>
<dbReference type="InterPro" id="IPR001347">
    <property type="entry name" value="SIS_dom"/>
</dbReference>
<keyword evidence="7" id="KW-1185">Reference proteome</keyword>
<dbReference type="PROSITE" id="PS51071">
    <property type="entry name" value="HTH_RPIR"/>
    <property type="match status" value="1"/>
</dbReference>
<evidence type="ECO:0000259" key="5">
    <source>
        <dbReference type="PROSITE" id="PS51464"/>
    </source>
</evidence>
<dbReference type="InterPro" id="IPR000281">
    <property type="entry name" value="HTH_RpiR"/>
</dbReference>
<dbReference type="EMBL" id="CP093366">
    <property type="protein sequence ID" value="UQS82083.1"/>
    <property type="molecule type" value="Genomic_DNA"/>
</dbReference>
<keyword evidence="1" id="KW-0805">Transcription regulation</keyword>
<dbReference type="Pfam" id="PF01380">
    <property type="entry name" value="SIS"/>
    <property type="match status" value="1"/>
</dbReference>
<dbReference type="Gene3D" id="1.10.10.10">
    <property type="entry name" value="Winged helix-like DNA-binding domain superfamily/Winged helix DNA-binding domain"/>
    <property type="match status" value="1"/>
</dbReference>